<dbReference type="Pfam" id="PF01793">
    <property type="entry name" value="Glyco_transf_15"/>
    <property type="match status" value="1"/>
</dbReference>
<feature type="compositionally biased region" description="Low complexity" evidence="4">
    <location>
        <begin position="72"/>
        <end position="83"/>
    </location>
</feature>
<protein>
    <recommendedName>
        <fullName evidence="6">Peptidase M20 dimerisation domain-containing protein</fullName>
    </recommendedName>
</protein>
<feature type="domain" description="Peptidase M20 dimerisation" evidence="6">
    <location>
        <begin position="645"/>
        <end position="797"/>
    </location>
</feature>
<evidence type="ECO:0000256" key="4">
    <source>
        <dbReference type="SAM" id="MobiDB-lite"/>
    </source>
</evidence>
<comment type="caution">
    <text evidence="7">The sequence shown here is derived from an EMBL/GenBank/DDBJ whole genome shotgun (WGS) entry which is preliminary data.</text>
</comment>
<evidence type="ECO:0000259" key="6">
    <source>
        <dbReference type="Pfam" id="PF07687"/>
    </source>
</evidence>
<dbReference type="SUPFAM" id="SSF53448">
    <property type="entry name" value="Nucleotide-diphospho-sugar transferases"/>
    <property type="match status" value="1"/>
</dbReference>
<dbReference type="Pfam" id="PF07687">
    <property type="entry name" value="M20_dimer"/>
    <property type="match status" value="1"/>
</dbReference>
<dbReference type="Gene3D" id="3.30.70.360">
    <property type="match status" value="1"/>
</dbReference>
<organism evidence="7 8">
    <name type="scientific">Rhizoctonia solani</name>
    <dbReference type="NCBI Taxonomy" id="456999"/>
    <lineage>
        <taxon>Eukaryota</taxon>
        <taxon>Fungi</taxon>
        <taxon>Dikarya</taxon>
        <taxon>Basidiomycota</taxon>
        <taxon>Agaricomycotina</taxon>
        <taxon>Agaricomycetes</taxon>
        <taxon>Cantharellales</taxon>
        <taxon>Ceratobasidiaceae</taxon>
        <taxon>Rhizoctonia</taxon>
    </lineage>
</organism>
<dbReference type="GO" id="GO:0000032">
    <property type="term" value="P:cell wall mannoprotein biosynthetic process"/>
    <property type="evidence" value="ECO:0007669"/>
    <property type="project" value="TreeGrafter"/>
</dbReference>
<dbReference type="FunFam" id="3.90.550.10:FF:000051">
    <property type="entry name" value="Alpha-1,2-mannosyltransferase (Ktr4)"/>
    <property type="match status" value="1"/>
</dbReference>
<proteinExistence type="inferred from homology"/>
<gene>
    <name evidence="7" type="ORF">RDB_LOCUS35745</name>
</gene>
<accession>A0A8H2Y5T8</accession>
<dbReference type="SUPFAM" id="SSF53187">
    <property type="entry name" value="Zn-dependent exopeptidases"/>
    <property type="match status" value="1"/>
</dbReference>
<keyword evidence="3" id="KW-0808">Transferase</keyword>
<keyword evidence="5" id="KW-0812">Transmembrane</keyword>
<dbReference type="Pfam" id="PF01546">
    <property type="entry name" value="Peptidase_M20"/>
    <property type="match status" value="1"/>
</dbReference>
<dbReference type="PANTHER" id="PTHR31121:SF6">
    <property type="entry name" value="ALPHA-1,2 MANNOSYLTRANSFERASE KTR1"/>
    <property type="match status" value="1"/>
</dbReference>
<dbReference type="GO" id="GO:0000026">
    <property type="term" value="F:alpha-1,2-mannosyltransferase activity"/>
    <property type="evidence" value="ECO:0007669"/>
    <property type="project" value="TreeGrafter"/>
</dbReference>
<feature type="transmembrane region" description="Helical" evidence="5">
    <location>
        <begin position="21"/>
        <end position="40"/>
    </location>
</feature>
<evidence type="ECO:0000256" key="5">
    <source>
        <dbReference type="SAM" id="Phobius"/>
    </source>
</evidence>
<dbReference type="Proteomes" id="UP000663853">
    <property type="component" value="Unassembled WGS sequence"/>
</dbReference>
<dbReference type="InterPro" id="IPR002685">
    <property type="entry name" value="Glyco_trans_15"/>
</dbReference>
<evidence type="ECO:0000256" key="1">
    <source>
        <dbReference type="ARBA" id="ARBA00006247"/>
    </source>
</evidence>
<comment type="similarity">
    <text evidence="2">Belongs to the glycosyltransferase 15 family.</text>
</comment>
<dbReference type="GO" id="GO:0016787">
    <property type="term" value="F:hydrolase activity"/>
    <property type="evidence" value="ECO:0007669"/>
    <property type="project" value="InterPro"/>
</dbReference>
<sequence>MAKYSSPALQALSSPRRYIPLAIFTLIIGHYLLAAIHSGYGEATSVSHLAESWRKVAETTCNSTVFLPPKPSVSSSDSYYLPSQPSPTPSGPRPVIEVEKFTPPTRKANAAFVFLARNSDLAGVMQSMKHMEDRFNKKFNYPYVFLNDVPFDKKFKYHTSLLTNANISYGVIESAHWNQPEWINEEQAKANRQWFKDNNIIYGDSVPYRNMCRFNSGFFFRHELLKQYDYYWRIEPDVTFFCDLNDDPFLFMQDNKKVYGFTIALYEFPETIWTLWNATREFIQMYPEYVPEDNAMAFLSDDGGQTYNNCHFWSNFEIGDLNFWRSEAYTKYFDFLDSKGGFYYERWGDAPVHSIAAALFAKKDQIHFFENVGYRHTPFEHCPTGRIHAQNKCWCDEANTFALYCCRDKIYYDALSLFGRAPEPKDYCKQVEPFDASNWTAAYDVDGFEAKAAELLGGAVRIPTESFDNMGNVGDDDHWVIFDKLHKYLEEQFPRVHKSLELEKVNTYGLLFTWKGSNSSLKPLVLMGHQDVVPVDPKTVDQWKQPPFSGYFDGTYIWGRGSGDDKSGLIGILATVESLLERDFKPTRTLVLSFGFDEEVGGPRGAKPLAARLLEIYGEDGIAFIVDEGGSATTDKGVAIARPAVGEKGYMDVTIEVRTPGGHSSVPPAHTSIGILSKIIVDFEDNPYPVTLHRSNPMYTILQCEAAYAAPDALVPRFRKAIARSLVSDTALKFVTEVMSQDRRWKAFVGTTQAVDIIDGGVKANALPEQAKALINHRVAIESSLAEVQKHIAIKLAHWGKEYNLSVEAFGKDVSEGKAPFYGTITAGTTSTTAIDVAPRSPTDSEAKPWKVLSSSIRGAYRDSTRQKVGEGDLIVSPALMSGNTDTKFYWKLTKHIFRYNHHFASDVFNGAHTANEAYKAIGFVDMIKFFTTLIINADQPDAL</sequence>
<dbReference type="GO" id="GO:0005794">
    <property type="term" value="C:Golgi apparatus"/>
    <property type="evidence" value="ECO:0007669"/>
    <property type="project" value="TreeGrafter"/>
</dbReference>
<dbReference type="InterPro" id="IPR029044">
    <property type="entry name" value="Nucleotide-diphossugar_trans"/>
</dbReference>
<name>A0A8H2Y5T8_9AGAM</name>
<reference evidence="7" key="1">
    <citation type="submission" date="2021-01" db="EMBL/GenBank/DDBJ databases">
        <authorList>
            <person name="Kaushik A."/>
        </authorList>
    </citation>
    <scope>NUCLEOTIDE SEQUENCE</scope>
    <source>
        <strain evidence="7">AG6-10EEA</strain>
    </source>
</reference>
<dbReference type="EMBL" id="CAJMXA010000702">
    <property type="protein sequence ID" value="CAE6440140.1"/>
    <property type="molecule type" value="Genomic_DNA"/>
</dbReference>
<dbReference type="InterPro" id="IPR011650">
    <property type="entry name" value="Peptidase_M20_dimer"/>
</dbReference>
<dbReference type="Gene3D" id="3.40.630.10">
    <property type="entry name" value="Zn peptidases"/>
    <property type="match status" value="1"/>
</dbReference>
<comment type="similarity">
    <text evidence="1">Belongs to the peptidase M20A family.</text>
</comment>
<dbReference type="InterPro" id="IPR002933">
    <property type="entry name" value="Peptidase_M20"/>
</dbReference>
<dbReference type="GO" id="GO:0016020">
    <property type="term" value="C:membrane"/>
    <property type="evidence" value="ECO:0007669"/>
    <property type="project" value="InterPro"/>
</dbReference>
<evidence type="ECO:0000313" key="7">
    <source>
        <dbReference type="EMBL" id="CAE6440140.1"/>
    </source>
</evidence>
<dbReference type="CDD" id="cd05674">
    <property type="entry name" value="M20_yscS"/>
    <property type="match status" value="1"/>
</dbReference>
<feature type="region of interest" description="Disordered" evidence="4">
    <location>
        <begin position="72"/>
        <end position="97"/>
    </location>
</feature>
<evidence type="ECO:0000313" key="8">
    <source>
        <dbReference type="Proteomes" id="UP000663853"/>
    </source>
</evidence>
<keyword evidence="5" id="KW-0472">Membrane</keyword>
<dbReference type="GO" id="GO:0006487">
    <property type="term" value="P:protein N-linked glycosylation"/>
    <property type="evidence" value="ECO:0007669"/>
    <property type="project" value="TreeGrafter"/>
</dbReference>
<dbReference type="SUPFAM" id="SSF55031">
    <property type="entry name" value="Bacterial exopeptidase dimerisation domain"/>
    <property type="match status" value="1"/>
</dbReference>
<dbReference type="PANTHER" id="PTHR31121">
    <property type="entry name" value="ALPHA-1,2 MANNOSYLTRANSFERASE KTR1"/>
    <property type="match status" value="1"/>
</dbReference>
<dbReference type="Gene3D" id="3.90.550.10">
    <property type="entry name" value="Spore Coat Polysaccharide Biosynthesis Protein SpsA, Chain A"/>
    <property type="match status" value="1"/>
</dbReference>
<dbReference type="InterPro" id="IPR036264">
    <property type="entry name" value="Bact_exopeptidase_dim_dom"/>
</dbReference>
<dbReference type="FunFam" id="3.40.630.10:FF:000027">
    <property type="entry name" value="N-fatty-acyl-amino acid synthase/hydrolase PM20D1"/>
    <property type="match status" value="1"/>
</dbReference>
<dbReference type="AlphaFoldDB" id="A0A8H2Y5T8"/>
<evidence type="ECO:0000256" key="2">
    <source>
        <dbReference type="ARBA" id="ARBA00007677"/>
    </source>
</evidence>
<keyword evidence="5" id="KW-1133">Transmembrane helix</keyword>
<evidence type="ECO:0000256" key="3">
    <source>
        <dbReference type="ARBA" id="ARBA00022679"/>
    </source>
</evidence>